<evidence type="ECO:0000313" key="2">
    <source>
        <dbReference type="Proteomes" id="UP000252345"/>
    </source>
</evidence>
<dbReference type="OrthoDB" id="503948at2"/>
<gene>
    <name evidence="1" type="ORF">CRD59_02780</name>
</gene>
<proteinExistence type="predicted"/>
<dbReference type="Gene3D" id="3.40.50.1820">
    <property type="entry name" value="alpha/beta hydrolase"/>
    <property type="match status" value="1"/>
</dbReference>
<dbReference type="Proteomes" id="UP000252345">
    <property type="component" value="Unassembled WGS sequence"/>
</dbReference>
<dbReference type="RefSeq" id="WP_113853070.1">
    <property type="nucleotide sequence ID" value="NZ_PDCH01000003.1"/>
</dbReference>
<accession>A0A366KEN8</accession>
<dbReference type="InterPro" id="IPR029058">
    <property type="entry name" value="AB_hydrolase_fold"/>
</dbReference>
<protein>
    <submittedName>
        <fullName evidence="1">Uncharacterized protein</fullName>
    </submittedName>
</protein>
<evidence type="ECO:0000313" key="1">
    <source>
        <dbReference type="EMBL" id="RBP99668.1"/>
    </source>
</evidence>
<comment type="caution">
    <text evidence="1">The sequence shown here is derived from an EMBL/GenBank/DDBJ whole genome shotgun (WGS) entry which is preliminary data.</text>
</comment>
<sequence>MFTLALSAFLFVSYLAVLAPATIGIRQNERSRFIKKPVPTFFLHGWHGTYRSEKHKGNAINDAGLTHMVVRVDVGPDGEVHLMGELSWTAIHLLIEVSFIDKTNADYSLCGRGFQRILAVVRSRYYFDNYNVLEHSMVNMVLMNNMRDTAGEGARPNLANKVNVAGNFNGIVGNDDVANRIALGQMVCQGRKHRNARQCCPCG</sequence>
<reference evidence="1 2" key="1">
    <citation type="submission" date="2017-10" db="EMBL/GenBank/DDBJ databases">
        <title>Bifidobacterium xylocopum sp. nov. and Bifidobacterium aemilianum sp. nov., from the carpenter bee (Xylocopa violacea) digestive tract.</title>
        <authorList>
            <person name="Alberoni D."/>
            <person name="Baffoni L."/>
            <person name="Di Gioia D."/>
            <person name="Gaggia F."/>
            <person name="Biavati B."/>
        </authorList>
    </citation>
    <scope>NUCLEOTIDE SEQUENCE [LARGE SCALE GENOMIC DNA]</scope>
    <source>
        <strain evidence="1 2">XV2</strain>
    </source>
</reference>
<organism evidence="1 2">
    <name type="scientific">Bifidobacterium xylocopae</name>
    <dbReference type="NCBI Taxonomy" id="2493119"/>
    <lineage>
        <taxon>Bacteria</taxon>
        <taxon>Bacillati</taxon>
        <taxon>Actinomycetota</taxon>
        <taxon>Actinomycetes</taxon>
        <taxon>Bifidobacteriales</taxon>
        <taxon>Bifidobacteriaceae</taxon>
        <taxon>Bifidobacterium</taxon>
    </lineage>
</organism>
<name>A0A366KEN8_9BIFI</name>
<keyword evidence="2" id="KW-1185">Reference proteome</keyword>
<dbReference type="AlphaFoldDB" id="A0A366KEN8"/>
<dbReference type="Pfam" id="PF06028">
    <property type="entry name" value="DUF915"/>
    <property type="match status" value="1"/>
</dbReference>
<dbReference type="InterPro" id="IPR010315">
    <property type="entry name" value="DUF915_hydro-like"/>
</dbReference>
<dbReference type="EMBL" id="PDCH01000003">
    <property type="protein sequence ID" value="RBP99668.1"/>
    <property type="molecule type" value="Genomic_DNA"/>
</dbReference>